<dbReference type="OrthoDB" id="2301950at2759"/>
<evidence type="ECO:0000259" key="2">
    <source>
        <dbReference type="Pfam" id="PF20499"/>
    </source>
</evidence>
<evidence type="ECO:0000313" key="4">
    <source>
        <dbReference type="Proteomes" id="UP000093000"/>
    </source>
</evidence>
<feature type="compositionally biased region" description="Polar residues" evidence="1">
    <location>
        <begin position="1"/>
        <end position="18"/>
    </location>
</feature>
<gene>
    <name evidence="3" type="ORF">A0J61_09548</name>
</gene>
<comment type="caution">
    <text evidence="3">The sequence shown here is derived from an EMBL/GenBank/DDBJ whole genome shotgun (WGS) entry which is preliminary data.</text>
</comment>
<dbReference type="AlphaFoldDB" id="A0A1C7N4Z5"/>
<feature type="compositionally biased region" description="Polar residues" evidence="1">
    <location>
        <begin position="27"/>
        <end position="41"/>
    </location>
</feature>
<keyword evidence="4" id="KW-1185">Reference proteome</keyword>
<sequence length="377" mass="43238">MKKSKNANQVVAQEGSTTKRGRPFGTTKATLVKSHSSNQSRMTSFLSNQDNAMISNQNVKDFVPTNSSDDSFVITDNSADINKATQSVSQCSEVECRLEGVVSDLEVRNSNSIVDDCVANEPAEEKQRSKSFEGRVIDDFEEELLDDFDEEIIEQMDREAGLVEESSAVDRCLKPIQDRIKVDNKKDSSRSPRPPKEYRNGTFWVHRKDPAFALRDQLELSPEILYQPRVLIWFPRHLVSDLKCPKCTIPTTFFVKEWNTHPRARRITDIDNSFYLMTLRYQCTNKETPHTFNGYDGDLMHQLPRVYAKEFPAILTECSGISTKLAKLMRLLFQSGVGPHRLSKVLRVMHTERFDELQLQHYEKMVARLRSLTMADC</sequence>
<organism evidence="3 4">
    <name type="scientific">Choanephora cucurbitarum</name>
    <dbReference type="NCBI Taxonomy" id="101091"/>
    <lineage>
        <taxon>Eukaryota</taxon>
        <taxon>Fungi</taxon>
        <taxon>Fungi incertae sedis</taxon>
        <taxon>Mucoromycota</taxon>
        <taxon>Mucoromycotina</taxon>
        <taxon>Mucoromycetes</taxon>
        <taxon>Mucorales</taxon>
        <taxon>Mucorineae</taxon>
        <taxon>Choanephoraceae</taxon>
        <taxon>Choanephoroideae</taxon>
        <taxon>Choanephora</taxon>
    </lineage>
</organism>
<feature type="non-terminal residue" evidence="3">
    <location>
        <position position="377"/>
    </location>
</feature>
<accession>A0A1C7N4Z5</accession>
<dbReference type="PANTHER" id="PTHR24401:SF29">
    <property type="entry name" value="SI:CH211-243P7.3-RELATED"/>
    <property type="match status" value="1"/>
</dbReference>
<dbReference type="InParanoid" id="A0A1C7N4Z5"/>
<dbReference type="Pfam" id="PF20499">
    <property type="entry name" value="DUF6729"/>
    <property type="match status" value="1"/>
</dbReference>
<feature type="region of interest" description="Disordered" evidence="1">
    <location>
        <begin position="1"/>
        <end position="41"/>
    </location>
</feature>
<proteinExistence type="predicted"/>
<evidence type="ECO:0000256" key="1">
    <source>
        <dbReference type="SAM" id="MobiDB-lite"/>
    </source>
</evidence>
<dbReference type="Proteomes" id="UP000093000">
    <property type="component" value="Unassembled WGS sequence"/>
</dbReference>
<dbReference type="EMBL" id="LUGH01000875">
    <property type="protein sequence ID" value="OBZ82404.1"/>
    <property type="molecule type" value="Genomic_DNA"/>
</dbReference>
<dbReference type="InterPro" id="IPR046616">
    <property type="entry name" value="DUF6729"/>
</dbReference>
<feature type="domain" description="DUF6729" evidence="2">
    <location>
        <begin position="221"/>
        <end position="364"/>
    </location>
</feature>
<protein>
    <recommendedName>
        <fullName evidence="2">DUF6729 domain-containing protein</fullName>
    </recommendedName>
</protein>
<evidence type="ECO:0000313" key="3">
    <source>
        <dbReference type="EMBL" id="OBZ82404.1"/>
    </source>
</evidence>
<dbReference type="PANTHER" id="PTHR24401">
    <property type="entry name" value="SI:CH211-243P7.3-RELATED"/>
    <property type="match status" value="1"/>
</dbReference>
<reference evidence="3 4" key="1">
    <citation type="submission" date="2016-03" db="EMBL/GenBank/DDBJ databases">
        <title>Choanephora cucurbitarum.</title>
        <authorList>
            <person name="Min B."/>
            <person name="Park H."/>
            <person name="Park J.-H."/>
            <person name="Shin H.-D."/>
            <person name="Choi I.-G."/>
        </authorList>
    </citation>
    <scope>NUCLEOTIDE SEQUENCE [LARGE SCALE GENOMIC DNA]</scope>
    <source>
        <strain evidence="3 4">KUS-F28377</strain>
    </source>
</reference>
<name>A0A1C7N4Z5_9FUNG</name>